<feature type="transmembrane region" description="Helical" evidence="1">
    <location>
        <begin position="351"/>
        <end position="369"/>
    </location>
</feature>
<comment type="caution">
    <text evidence="2">The sequence shown here is derived from an EMBL/GenBank/DDBJ whole genome shotgun (WGS) entry which is preliminary data.</text>
</comment>
<name>A0ABR8CI36_9NOST</name>
<reference evidence="2 3" key="1">
    <citation type="journal article" date="2020" name="ISME J.">
        <title>Comparative genomics reveals insights into cyanobacterial evolution and habitat adaptation.</title>
        <authorList>
            <person name="Chen M.Y."/>
            <person name="Teng W.K."/>
            <person name="Zhao L."/>
            <person name="Hu C.X."/>
            <person name="Zhou Y.K."/>
            <person name="Han B.P."/>
            <person name="Song L.R."/>
            <person name="Shu W.S."/>
        </authorList>
    </citation>
    <scope>NUCLEOTIDE SEQUENCE [LARGE SCALE GENOMIC DNA]</scope>
    <source>
        <strain evidence="2 3">FACHB-260</strain>
    </source>
</reference>
<keyword evidence="3" id="KW-1185">Reference proteome</keyword>
<protein>
    <submittedName>
        <fullName evidence="2">Sodium:glutamate symporter</fullName>
    </submittedName>
</protein>
<feature type="transmembrane region" description="Helical" evidence="1">
    <location>
        <begin position="6"/>
        <end position="24"/>
    </location>
</feature>
<keyword evidence="1" id="KW-0812">Transmembrane</keyword>
<keyword evidence="1" id="KW-0472">Membrane</keyword>
<keyword evidence="1" id="KW-1133">Transmembrane helix</keyword>
<feature type="transmembrane region" description="Helical" evidence="1">
    <location>
        <begin position="420"/>
        <end position="439"/>
    </location>
</feature>
<sequence length="479" mass="52083">MFKLIDVFWAYIIIAILILVGRLIRQRLWVLRSLYIPSSIVAGIMALLLGGGAFGAVVRVVNPQSPLVKGIFPENIQVVWSQSPSIFINVVFATLFLGHYVPGLREFWRKAAPQVAFGQAIAWGQYVVGLLLGITILTPIFGLPPIAACLIEVAFEGGHGTAAGMAGTFAELGFPAGADLSLALATVGLISGVVAGTMLIHWGRSTGRIQVSREPLVESEKIDSHSPDEHPSITIARENLFRELLIDPLSLNFGFVGLAIAFGWLILEALRWIESMTWGRGGLQLMTYVPLFPIALIGGIIVQYILIRTGRTYLISRPLMERIGGLALDITIVTALASISLTVLGNNLAPFIILSIAGIVWNVCAFVFLSPRLLPFYWFERGLGDLGQSMGVTSTGLLLMRMVDPDNRSGAFESFAYKQLLFEPIVGGGLFTAAAPPLIVKFGPIPVLLLTSFILAFWLMFGFYNCQQLRKQDLPGKVS</sequence>
<dbReference type="PANTHER" id="PTHR36178">
    <property type="entry name" value="SLR0625 PROTEIN"/>
    <property type="match status" value="1"/>
</dbReference>
<feature type="transmembrane region" description="Helical" evidence="1">
    <location>
        <begin position="121"/>
        <end position="141"/>
    </location>
</feature>
<dbReference type="Proteomes" id="UP000607281">
    <property type="component" value="Unassembled WGS sequence"/>
</dbReference>
<accession>A0ABR8CI36</accession>
<dbReference type="Pfam" id="PF03616">
    <property type="entry name" value="Glt_symporter"/>
    <property type="match status" value="1"/>
</dbReference>
<gene>
    <name evidence="2" type="ORF">H6G18_01700</name>
</gene>
<evidence type="ECO:0000313" key="2">
    <source>
        <dbReference type="EMBL" id="MBD2342862.1"/>
    </source>
</evidence>
<dbReference type="PANTHER" id="PTHR36178:SF1">
    <property type="entry name" value="SODIUM_GLUTAMATE SYMPORTER"/>
    <property type="match status" value="1"/>
</dbReference>
<dbReference type="RefSeq" id="WP_190405345.1">
    <property type="nucleotide sequence ID" value="NZ_JACJRF010000002.1"/>
</dbReference>
<feature type="transmembrane region" description="Helical" evidence="1">
    <location>
        <begin position="182"/>
        <end position="203"/>
    </location>
</feature>
<proteinExistence type="predicted"/>
<dbReference type="EMBL" id="JACJRF010000002">
    <property type="protein sequence ID" value="MBD2342862.1"/>
    <property type="molecule type" value="Genomic_DNA"/>
</dbReference>
<feature type="transmembrane region" description="Helical" evidence="1">
    <location>
        <begin position="287"/>
        <end position="306"/>
    </location>
</feature>
<feature type="transmembrane region" description="Helical" evidence="1">
    <location>
        <begin position="249"/>
        <end position="267"/>
    </location>
</feature>
<feature type="transmembrane region" description="Helical" evidence="1">
    <location>
        <begin position="36"/>
        <end position="58"/>
    </location>
</feature>
<evidence type="ECO:0000313" key="3">
    <source>
        <dbReference type="Proteomes" id="UP000607281"/>
    </source>
</evidence>
<dbReference type="InterPro" id="IPR004445">
    <property type="entry name" value="GltS"/>
</dbReference>
<feature type="transmembrane region" description="Helical" evidence="1">
    <location>
        <begin position="326"/>
        <end position="345"/>
    </location>
</feature>
<evidence type="ECO:0000256" key="1">
    <source>
        <dbReference type="SAM" id="Phobius"/>
    </source>
</evidence>
<organism evidence="2 3">
    <name type="scientific">Anabaena subtropica FACHB-260</name>
    <dbReference type="NCBI Taxonomy" id="2692884"/>
    <lineage>
        <taxon>Bacteria</taxon>
        <taxon>Bacillati</taxon>
        <taxon>Cyanobacteriota</taxon>
        <taxon>Cyanophyceae</taxon>
        <taxon>Nostocales</taxon>
        <taxon>Nostocaceae</taxon>
        <taxon>Anabaena</taxon>
    </lineage>
</organism>
<feature type="transmembrane region" description="Helical" evidence="1">
    <location>
        <begin position="445"/>
        <end position="464"/>
    </location>
</feature>
<feature type="transmembrane region" description="Helical" evidence="1">
    <location>
        <begin position="78"/>
        <end position="101"/>
    </location>
</feature>